<evidence type="ECO:0000313" key="1">
    <source>
        <dbReference type="EMBL" id="GJD51212.1"/>
    </source>
</evidence>
<sequence>MDWFERLTGFREGSYGETQARLSVAEGRLRCRGTERSCAVGTLTLPSLAELRAGAGASDPPGRARLSILEGDVRALHRAAENRGALFQVASQFNMLEMIGPEVAPEDGVTRYEHDRTQGPACAVAAGAATLYRNYLVPVGGRSGQGRDRQLDGLADLGAALAHRLGTRTEALWTMRNGYALATPDGLAAIAALLRDADAGTRDALRGALRVGLHEDVEVTDGPAPGPLVSQVFCSALPVAYSDVEASAWEPFARLVLEAAYEATLLAGLRNAARGASDRVLLTRLGGGAFGNEDGWIDDAILRALRMAGRPGLDVVLVSYGRPSERLRDLVQRYGEAG</sequence>
<dbReference type="Proteomes" id="UP001055167">
    <property type="component" value="Unassembled WGS sequence"/>
</dbReference>
<dbReference type="PANTHER" id="PTHR35609">
    <property type="entry name" value="MACRO DOMAIN-CONTAINING PROTEIN"/>
    <property type="match status" value="1"/>
</dbReference>
<protein>
    <recommendedName>
        <fullName evidence="3">Macro domain-containing protein</fullName>
    </recommendedName>
</protein>
<dbReference type="EMBL" id="BPQH01000012">
    <property type="protein sequence ID" value="GJD51212.1"/>
    <property type="molecule type" value="Genomic_DNA"/>
</dbReference>
<evidence type="ECO:0008006" key="3">
    <source>
        <dbReference type="Google" id="ProtNLM"/>
    </source>
</evidence>
<proteinExistence type="predicted"/>
<gene>
    <name evidence="1" type="ORF">OPKNFCMD_3964</name>
</gene>
<keyword evidence="2" id="KW-1185">Reference proteome</keyword>
<accession>A0ABQ4R179</accession>
<evidence type="ECO:0000313" key="2">
    <source>
        <dbReference type="Proteomes" id="UP001055167"/>
    </source>
</evidence>
<dbReference type="PANTHER" id="PTHR35609:SF1">
    <property type="entry name" value="MACRO DOMAIN-CONTAINING PROTEIN"/>
    <property type="match status" value="1"/>
</dbReference>
<name>A0ABQ4R179_9HYPH</name>
<reference evidence="1" key="2">
    <citation type="submission" date="2021-08" db="EMBL/GenBank/DDBJ databases">
        <authorList>
            <person name="Tani A."/>
            <person name="Ola A."/>
            <person name="Ogura Y."/>
            <person name="Katsura K."/>
            <person name="Hayashi T."/>
        </authorList>
    </citation>
    <scope>NUCLEOTIDE SEQUENCE</scope>
    <source>
        <strain evidence="1">KCTC 52305</strain>
    </source>
</reference>
<reference evidence="1" key="1">
    <citation type="journal article" date="2021" name="Front. Microbiol.">
        <title>Comprehensive Comparative Genomics and Phenotyping of Methylobacterium Species.</title>
        <authorList>
            <person name="Alessa O."/>
            <person name="Ogura Y."/>
            <person name="Fujitani Y."/>
            <person name="Takami H."/>
            <person name="Hayashi T."/>
            <person name="Sahin N."/>
            <person name="Tani A."/>
        </authorList>
    </citation>
    <scope>NUCLEOTIDE SEQUENCE</scope>
    <source>
        <strain evidence="1">KCTC 52305</strain>
    </source>
</reference>
<comment type="caution">
    <text evidence="1">The sequence shown here is derived from an EMBL/GenBank/DDBJ whole genome shotgun (WGS) entry which is preliminary data.</text>
</comment>
<organism evidence="1 2">
    <name type="scientific">Methylobacterium crusticola</name>
    <dbReference type="NCBI Taxonomy" id="1697972"/>
    <lineage>
        <taxon>Bacteria</taxon>
        <taxon>Pseudomonadati</taxon>
        <taxon>Pseudomonadota</taxon>
        <taxon>Alphaproteobacteria</taxon>
        <taxon>Hyphomicrobiales</taxon>
        <taxon>Methylobacteriaceae</taxon>
        <taxon>Methylobacterium</taxon>
    </lineage>
</organism>
<dbReference type="RefSeq" id="WP_128565144.1">
    <property type="nucleotide sequence ID" value="NZ_BPQH01000012.1"/>
</dbReference>